<evidence type="ECO:0000313" key="1">
    <source>
        <dbReference type="EMBL" id="EOX94080.1"/>
    </source>
</evidence>
<dbReference type="AlphaFoldDB" id="A0A061DN04"/>
<protein>
    <submittedName>
        <fullName evidence="1">Uncharacterized protein</fullName>
    </submittedName>
</protein>
<sequence>MLAIRESGETYYEGAQTAIRRQQTEMRKKDGDVKDKSFILLSISIPQRTCFSILK</sequence>
<dbReference type="InParanoid" id="A0A061DN04"/>
<proteinExistence type="predicted"/>
<keyword evidence="2" id="KW-1185">Reference proteome</keyword>
<organism evidence="1 2">
    <name type="scientific">Theobroma cacao</name>
    <name type="common">Cacao</name>
    <name type="synonym">Cocoa</name>
    <dbReference type="NCBI Taxonomy" id="3641"/>
    <lineage>
        <taxon>Eukaryota</taxon>
        <taxon>Viridiplantae</taxon>
        <taxon>Streptophyta</taxon>
        <taxon>Embryophyta</taxon>
        <taxon>Tracheophyta</taxon>
        <taxon>Spermatophyta</taxon>
        <taxon>Magnoliopsida</taxon>
        <taxon>eudicotyledons</taxon>
        <taxon>Gunneridae</taxon>
        <taxon>Pentapetalae</taxon>
        <taxon>rosids</taxon>
        <taxon>malvids</taxon>
        <taxon>Malvales</taxon>
        <taxon>Malvaceae</taxon>
        <taxon>Byttnerioideae</taxon>
        <taxon>Theobroma</taxon>
    </lineage>
</organism>
<name>A0A061DN04_THECC</name>
<dbReference type="HOGENOM" id="CLU_3036265_0_0_1"/>
<dbReference type="EMBL" id="CM001879">
    <property type="protein sequence ID" value="EOX94080.1"/>
    <property type="molecule type" value="Genomic_DNA"/>
</dbReference>
<accession>A0A061DN04</accession>
<evidence type="ECO:0000313" key="2">
    <source>
        <dbReference type="Proteomes" id="UP000026915"/>
    </source>
</evidence>
<dbReference type="Gramene" id="EOX94080">
    <property type="protein sequence ID" value="EOX94080"/>
    <property type="gene ID" value="TCM_003172"/>
</dbReference>
<reference evidence="1 2" key="1">
    <citation type="journal article" date="2013" name="Genome Biol.">
        <title>The genome sequence of the most widely cultivated cacao type and its use to identify candidate genes regulating pod color.</title>
        <authorList>
            <person name="Motamayor J.C."/>
            <person name="Mockaitis K."/>
            <person name="Schmutz J."/>
            <person name="Haiminen N."/>
            <person name="Iii D.L."/>
            <person name="Cornejo O."/>
            <person name="Findley S.D."/>
            <person name="Zheng P."/>
            <person name="Utro F."/>
            <person name="Royaert S."/>
            <person name="Saski C."/>
            <person name="Jenkins J."/>
            <person name="Podicheti R."/>
            <person name="Zhao M."/>
            <person name="Scheffler B.E."/>
            <person name="Stack J.C."/>
            <person name="Feltus F.A."/>
            <person name="Mustiga G.M."/>
            <person name="Amores F."/>
            <person name="Phillips W."/>
            <person name="Marelli J.P."/>
            <person name="May G.D."/>
            <person name="Shapiro H."/>
            <person name="Ma J."/>
            <person name="Bustamante C.D."/>
            <person name="Schnell R.J."/>
            <person name="Main D."/>
            <person name="Gilbert D."/>
            <person name="Parida L."/>
            <person name="Kuhn D.N."/>
        </authorList>
    </citation>
    <scope>NUCLEOTIDE SEQUENCE [LARGE SCALE GENOMIC DNA]</scope>
    <source>
        <strain evidence="2">cv. Matina 1-6</strain>
    </source>
</reference>
<gene>
    <name evidence="1" type="ORF">TCM_003172</name>
</gene>
<dbReference type="Proteomes" id="UP000026915">
    <property type="component" value="Chromosome 1"/>
</dbReference>